<keyword evidence="2" id="KW-0812">Transmembrane</keyword>
<protein>
    <recommendedName>
        <fullName evidence="5">Serine/threonine protein kinase</fullName>
    </recommendedName>
</protein>
<feature type="compositionally biased region" description="Low complexity" evidence="1">
    <location>
        <begin position="93"/>
        <end position="117"/>
    </location>
</feature>
<gene>
    <name evidence="3" type="ORF">GCM10009839_84150</name>
</gene>
<evidence type="ECO:0000313" key="4">
    <source>
        <dbReference type="Proteomes" id="UP001500751"/>
    </source>
</evidence>
<organism evidence="3 4">
    <name type="scientific">Catenulispora yoronensis</name>
    <dbReference type="NCBI Taxonomy" id="450799"/>
    <lineage>
        <taxon>Bacteria</taxon>
        <taxon>Bacillati</taxon>
        <taxon>Actinomycetota</taxon>
        <taxon>Actinomycetes</taxon>
        <taxon>Catenulisporales</taxon>
        <taxon>Catenulisporaceae</taxon>
        <taxon>Catenulispora</taxon>
    </lineage>
</organism>
<keyword evidence="4" id="KW-1185">Reference proteome</keyword>
<comment type="caution">
    <text evidence="3">The sequence shown here is derived from an EMBL/GenBank/DDBJ whole genome shotgun (WGS) entry which is preliminary data.</text>
</comment>
<feature type="region of interest" description="Disordered" evidence="1">
    <location>
        <begin position="93"/>
        <end position="133"/>
    </location>
</feature>
<evidence type="ECO:0000313" key="3">
    <source>
        <dbReference type="EMBL" id="GAA2060570.1"/>
    </source>
</evidence>
<evidence type="ECO:0008006" key="5">
    <source>
        <dbReference type="Google" id="ProtNLM"/>
    </source>
</evidence>
<reference evidence="3 4" key="1">
    <citation type="journal article" date="2019" name="Int. J. Syst. Evol. Microbiol.">
        <title>The Global Catalogue of Microorganisms (GCM) 10K type strain sequencing project: providing services to taxonomists for standard genome sequencing and annotation.</title>
        <authorList>
            <consortium name="The Broad Institute Genomics Platform"/>
            <consortium name="The Broad Institute Genome Sequencing Center for Infectious Disease"/>
            <person name="Wu L."/>
            <person name="Ma J."/>
        </authorList>
    </citation>
    <scope>NUCLEOTIDE SEQUENCE [LARGE SCALE GENOMIC DNA]</scope>
    <source>
        <strain evidence="3 4">JCM 16014</strain>
    </source>
</reference>
<dbReference type="RefSeq" id="WP_344671347.1">
    <property type="nucleotide sequence ID" value="NZ_BAAAQN010000079.1"/>
</dbReference>
<evidence type="ECO:0000256" key="2">
    <source>
        <dbReference type="SAM" id="Phobius"/>
    </source>
</evidence>
<feature type="transmembrane region" description="Helical" evidence="2">
    <location>
        <begin position="50"/>
        <end position="69"/>
    </location>
</feature>
<name>A0ABN2VFB7_9ACTN</name>
<proteinExistence type="predicted"/>
<keyword evidence="2" id="KW-1133">Transmembrane helix</keyword>
<sequence length="299" mass="29766">MDEEFDGSALRELLEPMTAATAGTAGTALPPTDAIVAAGTRRVRARRSGVAGGALAVVAAVPVAALAFASGPGGAPAASGGAVKPVVATVSSAAAPSTEPSAKSSTTPSIEPSTTPSTKPPITPSTAQNYPVGPLPTAPKLLFEGDLGGKHWTVSAVPGRGDNALTENSRCLNVMITDGGHVTADSAANRTGLYCEGSRPDTTFVSDLTQGVPGGSGFLVVGTARARVAKIVAHLQGVAAPVTVTTVPAPGVDRSIYVLPVAAGTVPDIDFDLYDASGRKIGSADNHSMPPNLPSNQDS</sequence>
<keyword evidence="2" id="KW-0472">Membrane</keyword>
<evidence type="ECO:0000256" key="1">
    <source>
        <dbReference type="SAM" id="MobiDB-lite"/>
    </source>
</evidence>
<dbReference type="EMBL" id="BAAAQN010000079">
    <property type="protein sequence ID" value="GAA2060570.1"/>
    <property type="molecule type" value="Genomic_DNA"/>
</dbReference>
<accession>A0ABN2VFB7</accession>
<dbReference type="Proteomes" id="UP001500751">
    <property type="component" value="Unassembled WGS sequence"/>
</dbReference>